<reference evidence="5" key="1">
    <citation type="submission" date="2019-12" db="EMBL/GenBank/DDBJ databases">
        <authorList>
            <person name="Awala S.I."/>
            <person name="Rhee S.K."/>
        </authorList>
    </citation>
    <scope>NUCLEOTIDE SEQUENCE [LARGE SCALE GENOMIC DNA]</scope>
    <source>
        <strain evidence="5">IM1</strain>
    </source>
</reference>
<dbReference type="Pfam" id="PF00990">
    <property type="entry name" value="GGDEF"/>
    <property type="match status" value="1"/>
</dbReference>
<organism evidence="4 5">
    <name type="scientific">Methylococcus geothermalis</name>
    <dbReference type="NCBI Taxonomy" id="2681310"/>
    <lineage>
        <taxon>Bacteria</taxon>
        <taxon>Pseudomonadati</taxon>
        <taxon>Pseudomonadota</taxon>
        <taxon>Gammaproteobacteria</taxon>
        <taxon>Methylococcales</taxon>
        <taxon>Methylococcaceae</taxon>
        <taxon>Methylococcus</taxon>
    </lineage>
</organism>
<dbReference type="EC" id="2.7.7.65" evidence="1"/>
<keyword evidence="5" id="KW-1185">Reference proteome</keyword>
<dbReference type="NCBIfam" id="TIGR00254">
    <property type="entry name" value="GGDEF"/>
    <property type="match status" value="1"/>
</dbReference>
<protein>
    <recommendedName>
        <fullName evidence="1">diguanylate cyclase</fullName>
        <ecNumber evidence="1">2.7.7.65</ecNumber>
    </recommendedName>
</protein>
<dbReference type="SMART" id="SM00267">
    <property type="entry name" value="GGDEF"/>
    <property type="match status" value="1"/>
</dbReference>
<proteinExistence type="predicted"/>
<dbReference type="PROSITE" id="PS50887">
    <property type="entry name" value="GGDEF"/>
    <property type="match status" value="1"/>
</dbReference>
<evidence type="ECO:0000313" key="4">
    <source>
        <dbReference type="EMBL" id="QJD30588.1"/>
    </source>
</evidence>
<dbReference type="Gene3D" id="3.30.70.270">
    <property type="match status" value="1"/>
</dbReference>
<dbReference type="SUPFAM" id="SSF55073">
    <property type="entry name" value="Nucleotide cyclase"/>
    <property type="match status" value="1"/>
</dbReference>
<dbReference type="RefSeq" id="WP_169603866.1">
    <property type="nucleotide sequence ID" value="NZ_CP046565.1"/>
</dbReference>
<dbReference type="Proteomes" id="UP000503004">
    <property type="component" value="Chromosome"/>
</dbReference>
<dbReference type="GO" id="GO:0052621">
    <property type="term" value="F:diguanylate cyclase activity"/>
    <property type="evidence" value="ECO:0007669"/>
    <property type="project" value="UniProtKB-EC"/>
</dbReference>
<feature type="domain" description="GGDEF" evidence="3">
    <location>
        <begin position="56"/>
        <end position="188"/>
    </location>
</feature>
<dbReference type="InterPro" id="IPR050469">
    <property type="entry name" value="Diguanylate_Cyclase"/>
</dbReference>
<dbReference type="PANTHER" id="PTHR45138">
    <property type="entry name" value="REGULATORY COMPONENTS OF SENSORY TRANSDUCTION SYSTEM"/>
    <property type="match status" value="1"/>
</dbReference>
<evidence type="ECO:0000259" key="3">
    <source>
        <dbReference type="PROSITE" id="PS50887"/>
    </source>
</evidence>
<gene>
    <name evidence="4" type="ORF">GNH96_11780</name>
</gene>
<dbReference type="InterPro" id="IPR029787">
    <property type="entry name" value="Nucleotide_cyclase"/>
</dbReference>
<accession>A0A858Q9K9</accession>
<name>A0A858Q9K9_9GAMM</name>
<evidence type="ECO:0000313" key="5">
    <source>
        <dbReference type="Proteomes" id="UP000503004"/>
    </source>
</evidence>
<dbReference type="KEGG" id="metu:GNH96_11780"/>
<dbReference type="PANTHER" id="PTHR45138:SF9">
    <property type="entry name" value="DIGUANYLATE CYCLASE DGCM-RELATED"/>
    <property type="match status" value="1"/>
</dbReference>
<dbReference type="EMBL" id="CP046565">
    <property type="protein sequence ID" value="QJD30588.1"/>
    <property type="molecule type" value="Genomic_DNA"/>
</dbReference>
<dbReference type="InterPro" id="IPR043128">
    <property type="entry name" value="Rev_trsase/Diguanyl_cyclase"/>
</dbReference>
<dbReference type="GO" id="GO:1902201">
    <property type="term" value="P:negative regulation of bacterial-type flagellum-dependent cell motility"/>
    <property type="evidence" value="ECO:0007669"/>
    <property type="project" value="TreeGrafter"/>
</dbReference>
<comment type="catalytic activity">
    <reaction evidence="2">
        <text>2 GTP = 3',3'-c-di-GMP + 2 diphosphate</text>
        <dbReference type="Rhea" id="RHEA:24898"/>
        <dbReference type="ChEBI" id="CHEBI:33019"/>
        <dbReference type="ChEBI" id="CHEBI:37565"/>
        <dbReference type="ChEBI" id="CHEBI:58805"/>
        <dbReference type="EC" id="2.7.7.65"/>
    </reaction>
</comment>
<evidence type="ECO:0000256" key="1">
    <source>
        <dbReference type="ARBA" id="ARBA00012528"/>
    </source>
</evidence>
<dbReference type="AlphaFoldDB" id="A0A858Q9K9"/>
<dbReference type="GO" id="GO:0005886">
    <property type="term" value="C:plasma membrane"/>
    <property type="evidence" value="ECO:0007669"/>
    <property type="project" value="TreeGrafter"/>
</dbReference>
<evidence type="ECO:0000256" key="2">
    <source>
        <dbReference type="ARBA" id="ARBA00034247"/>
    </source>
</evidence>
<dbReference type="GO" id="GO:0043709">
    <property type="term" value="P:cell adhesion involved in single-species biofilm formation"/>
    <property type="evidence" value="ECO:0007669"/>
    <property type="project" value="TreeGrafter"/>
</dbReference>
<dbReference type="InterPro" id="IPR000160">
    <property type="entry name" value="GGDEF_dom"/>
</dbReference>
<sequence length="195" mass="21647">MTDNEQVLRAEIARLNEIIDIIMDRVENNPNLRPTSYFGLFQGKIVLENQVRQRTPELGAALREIEKINRVLKESEAKFRAVLDQSLVGILITERVRDEKAMRGSDMGCRCGGEEFVLVCPRMPLAKAAERAEHLRKSCAAVPFDRGDAVLQVTASFGVTGDLLIRSADGALYAAQKAGRNRVECHADTESGEFT</sequence>